<keyword evidence="3 7" id="KW-0489">Methyltransferase</keyword>
<feature type="binding site" evidence="7">
    <location>
        <position position="156"/>
    </location>
    <ligand>
        <name>substrate</name>
    </ligand>
</feature>
<evidence type="ECO:0000256" key="1">
    <source>
        <dbReference type="ARBA" id="ARBA00000142"/>
    </source>
</evidence>
<dbReference type="PANTHER" id="PTHR23417">
    <property type="entry name" value="3-DEOXY-D-MANNO-OCTULOSONIC-ACID TRANSFERASE/TRNA GUANINE-N 7 - -METHYLTRANSFERASE"/>
    <property type="match status" value="1"/>
</dbReference>
<dbReference type="EC" id="2.1.1.33" evidence="7"/>
<feature type="binding site" evidence="7">
    <location>
        <position position="120"/>
    </location>
    <ligand>
        <name>S-adenosyl-L-methionine</name>
        <dbReference type="ChEBI" id="CHEBI:59789"/>
    </ligand>
</feature>
<dbReference type="Gene3D" id="3.40.50.150">
    <property type="entry name" value="Vaccinia Virus protein VP39"/>
    <property type="match status" value="1"/>
</dbReference>
<keyword evidence="5 7" id="KW-0949">S-adenosyl-L-methionine</keyword>
<evidence type="ECO:0000256" key="4">
    <source>
        <dbReference type="ARBA" id="ARBA00022679"/>
    </source>
</evidence>
<evidence type="ECO:0000313" key="9">
    <source>
        <dbReference type="Proteomes" id="UP001610063"/>
    </source>
</evidence>
<organism evidence="8 9">
    <name type="scientific">Marinoscillum luteum</name>
    <dbReference type="NCBI Taxonomy" id="861051"/>
    <lineage>
        <taxon>Bacteria</taxon>
        <taxon>Pseudomonadati</taxon>
        <taxon>Bacteroidota</taxon>
        <taxon>Cytophagia</taxon>
        <taxon>Cytophagales</taxon>
        <taxon>Reichenbachiellaceae</taxon>
        <taxon>Marinoscillum</taxon>
    </lineage>
</organism>
<accession>A0ABW7N721</accession>
<dbReference type="PANTHER" id="PTHR23417:SF14">
    <property type="entry name" value="PENTACOTRIPEPTIDE-REPEAT REGION OF PRORP DOMAIN-CONTAINING PROTEIN"/>
    <property type="match status" value="1"/>
</dbReference>
<dbReference type="InterPro" id="IPR055361">
    <property type="entry name" value="tRNA_methyltr_TrmB_bact"/>
</dbReference>
<comment type="similarity">
    <text evidence="7">Belongs to the class I-like SAM-binding methyltransferase superfamily. TrmB family.</text>
</comment>
<keyword evidence="4 7" id="KW-0808">Transferase</keyword>
<protein>
    <recommendedName>
        <fullName evidence="7">tRNA (guanine-N(7)-)-methyltransferase</fullName>
        <ecNumber evidence="7">2.1.1.33</ecNumber>
    </recommendedName>
    <alternativeName>
        <fullName evidence="7">tRNA (guanine(46)-N(7))-methyltransferase</fullName>
    </alternativeName>
    <alternativeName>
        <fullName evidence="7">tRNA(m7G46)-methyltransferase</fullName>
    </alternativeName>
</protein>
<evidence type="ECO:0000256" key="3">
    <source>
        <dbReference type="ARBA" id="ARBA00022603"/>
    </source>
</evidence>
<dbReference type="PROSITE" id="PS51625">
    <property type="entry name" value="SAM_MT_TRMB"/>
    <property type="match status" value="1"/>
</dbReference>
<proteinExistence type="inferred from homology"/>
<dbReference type="InterPro" id="IPR029063">
    <property type="entry name" value="SAM-dependent_MTases_sf"/>
</dbReference>
<comment type="caution">
    <text evidence="7">Lacks conserved residue(s) required for the propagation of feature annotation.</text>
</comment>
<dbReference type="NCBIfam" id="NF001080">
    <property type="entry name" value="PRK00121.2-2"/>
    <property type="match status" value="1"/>
</dbReference>
<keyword evidence="9" id="KW-1185">Reference proteome</keyword>
<dbReference type="HAMAP" id="MF_01057">
    <property type="entry name" value="tRNA_methyltr_TrmB"/>
    <property type="match status" value="1"/>
</dbReference>
<dbReference type="GO" id="GO:0008176">
    <property type="term" value="F:tRNA (guanine(46)-N7)-methyltransferase activity"/>
    <property type="evidence" value="ECO:0007669"/>
    <property type="project" value="UniProtKB-EC"/>
</dbReference>
<comment type="function">
    <text evidence="2 7">Catalyzes the formation of N(7)-methylguanine at position 46 (m7G46) in tRNA.</text>
</comment>
<dbReference type="Pfam" id="PF02390">
    <property type="entry name" value="Methyltransf_4"/>
    <property type="match status" value="1"/>
</dbReference>
<evidence type="ECO:0000256" key="5">
    <source>
        <dbReference type="ARBA" id="ARBA00022691"/>
    </source>
</evidence>
<evidence type="ECO:0000313" key="8">
    <source>
        <dbReference type="EMBL" id="MFH6983416.1"/>
    </source>
</evidence>
<comment type="pathway">
    <text evidence="7">tRNA modification; N(7)-methylguanine-tRNA biosynthesis.</text>
</comment>
<evidence type="ECO:0000256" key="7">
    <source>
        <dbReference type="HAMAP-Rule" id="MF_01057"/>
    </source>
</evidence>
<dbReference type="SUPFAM" id="SSF53335">
    <property type="entry name" value="S-adenosyl-L-methionine-dependent methyltransferases"/>
    <property type="match status" value="1"/>
</dbReference>
<comment type="catalytic activity">
    <reaction evidence="1 7">
        <text>guanosine(46) in tRNA + S-adenosyl-L-methionine = N(7)-methylguanosine(46) in tRNA + S-adenosyl-L-homocysteine</text>
        <dbReference type="Rhea" id="RHEA:42708"/>
        <dbReference type="Rhea" id="RHEA-COMP:10188"/>
        <dbReference type="Rhea" id="RHEA-COMP:10189"/>
        <dbReference type="ChEBI" id="CHEBI:57856"/>
        <dbReference type="ChEBI" id="CHEBI:59789"/>
        <dbReference type="ChEBI" id="CHEBI:74269"/>
        <dbReference type="ChEBI" id="CHEBI:74480"/>
        <dbReference type="EC" id="2.1.1.33"/>
    </reaction>
</comment>
<dbReference type="Proteomes" id="UP001610063">
    <property type="component" value="Unassembled WGS sequence"/>
</dbReference>
<comment type="caution">
    <text evidence="8">The sequence shown here is derived from an EMBL/GenBank/DDBJ whole genome shotgun (WGS) entry which is preliminary data.</text>
</comment>
<gene>
    <name evidence="7 8" type="primary">trmB</name>
    <name evidence="8" type="ORF">ACHKAR_08210</name>
</gene>
<dbReference type="EMBL" id="JBIPKE010000015">
    <property type="protein sequence ID" value="MFH6983416.1"/>
    <property type="molecule type" value="Genomic_DNA"/>
</dbReference>
<sequence length="220" mass="25898">MRKKLVRFAENALRDNIIEPGKPLFDEIKGNWHQLYFKNDCPITVELGCGDGEYTVGLAGVQPERNFIGVDIKGDRLHQGSTIAIEKGLNQVGFLRSQIHMLDKFFGEGEVDEFWLTFPDPRPKKGDAKRRLTNPRFLQMYQQICKPNGWFKFKTDSTSLFEYTLEVLEQEFKVENLEYTRDLYKSDLMADHHGIKTKYERIWTERGEDIKYLKFRFKSK</sequence>
<reference evidence="8 9" key="1">
    <citation type="journal article" date="2013" name="Int. J. Syst. Evol. Microbiol.">
        <title>Marinoscillum luteum sp. nov., isolated from marine sediment.</title>
        <authorList>
            <person name="Cha I.T."/>
            <person name="Park S.J."/>
            <person name="Kim S.J."/>
            <person name="Kim J.G."/>
            <person name="Jung M.Y."/>
            <person name="Shin K.S."/>
            <person name="Kwon K.K."/>
            <person name="Yang S.H."/>
            <person name="Seo Y.S."/>
            <person name="Rhee S.K."/>
        </authorList>
    </citation>
    <scope>NUCLEOTIDE SEQUENCE [LARGE SCALE GENOMIC DNA]</scope>
    <source>
        <strain evidence="8 9">KCTC 23939</strain>
    </source>
</reference>
<name>A0ABW7N721_9BACT</name>
<evidence type="ECO:0000256" key="6">
    <source>
        <dbReference type="ARBA" id="ARBA00022694"/>
    </source>
</evidence>
<feature type="binding site" evidence="7">
    <location>
        <position position="46"/>
    </location>
    <ligand>
        <name>S-adenosyl-L-methionine</name>
        <dbReference type="ChEBI" id="CHEBI:59789"/>
    </ligand>
</feature>
<keyword evidence="6 7" id="KW-0819">tRNA processing</keyword>
<dbReference type="RefSeq" id="WP_159579715.1">
    <property type="nucleotide sequence ID" value="NZ_JBIPKE010000015.1"/>
</dbReference>
<dbReference type="NCBIfam" id="TIGR00091">
    <property type="entry name" value="tRNA (guanosine(46)-N7)-methyltransferase TrmB"/>
    <property type="match status" value="1"/>
</dbReference>
<feature type="binding site" evidence="7">
    <location>
        <begin position="197"/>
        <end position="200"/>
    </location>
    <ligand>
        <name>substrate</name>
    </ligand>
</feature>
<feature type="binding site" evidence="7">
    <location>
        <position position="124"/>
    </location>
    <ligand>
        <name>substrate</name>
    </ligand>
</feature>
<evidence type="ECO:0000256" key="2">
    <source>
        <dbReference type="ARBA" id="ARBA00003015"/>
    </source>
</evidence>
<feature type="binding site" evidence="7">
    <location>
        <position position="71"/>
    </location>
    <ligand>
        <name>S-adenosyl-L-methionine</name>
        <dbReference type="ChEBI" id="CHEBI:59789"/>
    </ligand>
</feature>
<dbReference type="InterPro" id="IPR003358">
    <property type="entry name" value="tRNA_(Gua-N-7)_MeTrfase_Trmb"/>
</dbReference>